<feature type="transmembrane region" description="Helical" evidence="2">
    <location>
        <begin position="94"/>
        <end position="115"/>
    </location>
</feature>
<comment type="caution">
    <text evidence="4">The sequence shown here is derived from an EMBL/GenBank/DDBJ whole genome shotgun (WGS) entry which is preliminary data.</text>
</comment>
<evidence type="ECO:0000313" key="4">
    <source>
        <dbReference type="EMBL" id="PLW29761.1"/>
    </source>
</evidence>
<protein>
    <submittedName>
        <fullName evidence="4">Uncharacterized protein</fullName>
    </submittedName>
</protein>
<evidence type="ECO:0000313" key="3">
    <source>
        <dbReference type="EMBL" id="PLW26580.1"/>
    </source>
</evidence>
<dbReference type="EMBL" id="PGCI01000320">
    <property type="protein sequence ID" value="PLW29761.1"/>
    <property type="molecule type" value="Genomic_DNA"/>
</dbReference>
<proteinExistence type="predicted"/>
<feature type="region of interest" description="Disordered" evidence="1">
    <location>
        <begin position="393"/>
        <end position="422"/>
    </location>
</feature>
<accession>A0A2N5TW81</accession>
<organism evidence="4 6">
    <name type="scientific">Puccinia coronata f. sp. avenae</name>
    <dbReference type="NCBI Taxonomy" id="200324"/>
    <lineage>
        <taxon>Eukaryota</taxon>
        <taxon>Fungi</taxon>
        <taxon>Dikarya</taxon>
        <taxon>Basidiomycota</taxon>
        <taxon>Pucciniomycotina</taxon>
        <taxon>Pucciniomycetes</taxon>
        <taxon>Pucciniales</taxon>
        <taxon>Pucciniaceae</taxon>
        <taxon>Puccinia</taxon>
    </lineage>
</organism>
<dbReference type="OrthoDB" id="2504751at2759"/>
<keyword evidence="2" id="KW-0812">Transmembrane</keyword>
<reference evidence="5 6" key="1">
    <citation type="submission" date="2017-11" db="EMBL/GenBank/DDBJ databases">
        <title>De novo assembly and phasing of dikaryotic genomes from two isolates of Puccinia coronata f. sp. avenae, the causal agent of oat crown rust.</title>
        <authorList>
            <person name="Miller M.E."/>
            <person name="Zhang Y."/>
            <person name="Omidvar V."/>
            <person name="Sperschneider J."/>
            <person name="Schwessinger B."/>
            <person name="Raley C."/>
            <person name="Palmer J.M."/>
            <person name="Garnica D."/>
            <person name="Upadhyaya N."/>
            <person name="Rathjen J."/>
            <person name="Taylor J.M."/>
            <person name="Park R.F."/>
            <person name="Dodds P.N."/>
            <person name="Hirsch C.D."/>
            <person name="Kianian S.F."/>
            <person name="Figueroa M."/>
        </authorList>
    </citation>
    <scope>NUCLEOTIDE SEQUENCE [LARGE SCALE GENOMIC DNA]</scope>
    <source>
        <strain evidence="3">12NC29</strain>
        <strain evidence="4">12SD80</strain>
    </source>
</reference>
<evidence type="ECO:0000256" key="2">
    <source>
        <dbReference type="SAM" id="Phobius"/>
    </source>
</evidence>
<keyword evidence="2" id="KW-1133">Transmembrane helix</keyword>
<feature type="transmembrane region" description="Helical" evidence="2">
    <location>
        <begin position="122"/>
        <end position="146"/>
    </location>
</feature>
<dbReference type="EMBL" id="PGCJ01000534">
    <property type="protein sequence ID" value="PLW26580.1"/>
    <property type="molecule type" value="Genomic_DNA"/>
</dbReference>
<feature type="transmembrane region" description="Helical" evidence="2">
    <location>
        <begin position="55"/>
        <end position="74"/>
    </location>
</feature>
<dbReference type="AlphaFoldDB" id="A0A2N5TW81"/>
<evidence type="ECO:0000313" key="6">
    <source>
        <dbReference type="Proteomes" id="UP000235392"/>
    </source>
</evidence>
<name>A0A2N5TW81_9BASI</name>
<feature type="transmembrane region" description="Helical" evidence="2">
    <location>
        <begin position="175"/>
        <end position="197"/>
    </location>
</feature>
<evidence type="ECO:0000256" key="1">
    <source>
        <dbReference type="SAM" id="MobiDB-lite"/>
    </source>
</evidence>
<keyword evidence="5" id="KW-1185">Reference proteome</keyword>
<gene>
    <name evidence="3" type="ORF">PCANC_25426</name>
    <name evidence="4" type="ORF">PCASD_17491</name>
</gene>
<feature type="compositionally biased region" description="Basic residues" evidence="1">
    <location>
        <begin position="355"/>
        <end position="372"/>
    </location>
</feature>
<feature type="region of interest" description="Disordered" evidence="1">
    <location>
        <begin position="349"/>
        <end position="372"/>
    </location>
</feature>
<sequence>MDAFCSNTLAQTQCNGLTRTGFSATVSIGILHGILGAILAGYLTLSKTTKASPTAWILALNGILYLITTALEAANRFSPGDLGQFILMEKATAGLGTVTMIFLYSFHVVSVGFLVKRYDQKAAPVISILLIPLAVVALVFNILAMLSISYVEELPAIITAGASDVDSFLEPSIKALAAMLAFMTLTAFTHILIHFLLRRRKNLVKKKKEETRKRAMSTFSASTVEDDNDSMETKAPFRRYFDTLIPSTLLAIIKISLTLSSDNTIIARKILGLLEYFTYLLVVVSCLQPPPAEKVEGDNFFGRIASNSSYARSTGSEEVLVPPQVSNGDSILRKAPMASFGLASYNSTSISPSRVKPKPRGRKSLPSIHKKQPRMSIAALSAFSSLAPEDSASTAAFLPRPPPPPLHLRTRTTHGPNGSELAPLREELVIKFNNSG</sequence>
<feature type="transmembrane region" description="Helical" evidence="2">
    <location>
        <begin position="22"/>
        <end position="43"/>
    </location>
</feature>
<evidence type="ECO:0000313" key="5">
    <source>
        <dbReference type="Proteomes" id="UP000235388"/>
    </source>
</evidence>
<dbReference type="Proteomes" id="UP000235392">
    <property type="component" value="Unassembled WGS sequence"/>
</dbReference>
<keyword evidence="2" id="KW-0472">Membrane</keyword>
<dbReference type="Proteomes" id="UP000235388">
    <property type="component" value="Unassembled WGS sequence"/>
</dbReference>